<dbReference type="EMBL" id="CAJOBJ010230366">
    <property type="protein sequence ID" value="CAF5053461.1"/>
    <property type="molecule type" value="Genomic_DNA"/>
</dbReference>
<dbReference type="EMBL" id="CAJOBI010218614">
    <property type="protein sequence ID" value="CAF5035791.1"/>
    <property type="molecule type" value="Genomic_DNA"/>
</dbReference>
<evidence type="ECO:0000313" key="5">
    <source>
        <dbReference type="EMBL" id="CAF5029218.1"/>
    </source>
</evidence>
<evidence type="ECO:0000256" key="1">
    <source>
        <dbReference type="ARBA" id="ARBA00022448"/>
    </source>
</evidence>
<dbReference type="InterPro" id="IPR026082">
    <property type="entry name" value="ABCA"/>
</dbReference>
<dbReference type="Proteomes" id="UP000676336">
    <property type="component" value="Unassembled WGS sequence"/>
</dbReference>
<dbReference type="Proteomes" id="UP000681720">
    <property type="component" value="Unassembled WGS sequence"/>
</dbReference>
<dbReference type="GO" id="GO:0140359">
    <property type="term" value="F:ABC-type transporter activity"/>
    <property type="evidence" value="ECO:0007669"/>
    <property type="project" value="InterPro"/>
</dbReference>
<dbReference type="Proteomes" id="UP000681967">
    <property type="component" value="Unassembled WGS sequence"/>
</dbReference>
<dbReference type="InterPro" id="IPR027417">
    <property type="entry name" value="P-loop_NTPase"/>
</dbReference>
<dbReference type="GO" id="GO:0016020">
    <property type="term" value="C:membrane"/>
    <property type="evidence" value="ECO:0007669"/>
    <property type="project" value="InterPro"/>
</dbReference>
<feature type="domain" description="ABC transporter" evidence="3">
    <location>
        <begin position="3"/>
        <end position="46"/>
    </location>
</feature>
<dbReference type="GO" id="GO:0005319">
    <property type="term" value="F:lipid transporter activity"/>
    <property type="evidence" value="ECO:0007669"/>
    <property type="project" value="TreeGrafter"/>
</dbReference>
<evidence type="ECO:0000313" key="8">
    <source>
        <dbReference type="EMBL" id="CAF5053461.1"/>
    </source>
</evidence>
<name>A0A8S3DKP4_9BILA</name>
<protein>
    <recommendedName>
        <fullName evidence="3">ABC transporter domain-containing protein</fullName>
    </recommendedName>
</protein>
<evidence type="ECO:0000256" key="2">
    <source>
        <dbReference type="ARBA" id="ARBA00022737"/>
    </source>
</evidence>
<dbReference type="Pfam" id="PF00005">
    <property type="entry name" value="ABC_tran"/>
    <property type="match status" value="1"/>
</dbReference>
<keyword evidence="2" id="KW-0677">Repeat</keyword>
<dbReference type="EMBL" id="CAJOBJ010228422">
    <property type="protein sequence ID" value="CAF5049228.1"/>
    <property type="molecule type" value="Genomic_DNA"/>
</dbReference>
<dbReference type="AlphaFoldDB" id="A0A8S3DKP4"/>
<dbReference type="GO" id="GO:0005524">
    <property type="term" value="F:ATP binding"/>
    <property type="evidence" value="ECO:0007669"/>
    <property type="project" value="InterPro"/>
</dbReference>
<accession>A0A8S3DKP4</accession>
<dbReference type="EMBL" id="CAJOBH010159751">
    <property type="protein sequence ID" value="CAF4874445.1"/>
    <property type="molecule type" value="Genomic_DNA"/>
</dbReference>
<dbReference type="SUPFAM" id="SSF52540">
    <property type="entry name" value="P-loop containing nucleoside triphosphate hydrolases"/>
    <property type="match status" value="1"/>
</dbReference>
<feature type="non-terminal residue" evidence="5">
    <location>
        <position position="1"/>
    </location>
</feature>
<dbReference type="InterPro" id="IPR003439">
    <property type="entry name" value="ABC_transporter-like_ATP-bd"/>
</dbReference>
<organism evidence="5 9">
    <name type="scientific">Rotaria magnacalcarata</name>
    <dbReference type="NCBI Taxonomy" id="392030"/>
    <lineage>
        <taxon>Eukaryota</taxon>
        <taxon>Metazoa</taxon>
        <taxon>Spiralia</taxon>
        <taxon>Gnathifera</taxon>
        <taxon>Rotifera</taxon>
        <taxon>Eurotatoria</taxon>
        <taxon>Bdelloidea</taxon>
        <taxon>Philodinida</taxon>
        <taxon>Philodinidae</taxon>
        <taxon>Rotaria</taxon>
    </lineage>
</organism>
<comment type="caution">
    <text evidence="5">The sequence shown here is derived from an EMBL/GenBank/DDBJ whole genome shotgun (WGS) entry which is preliminary data.</text>
</comment>
<dbReference type="GO" id="GO:0016887">
    <property type="term" value="F:ATP hydrolysis activity"/>
    <property type="evidence" value="ECO:0007669"/>
    <property type="project" value="InterPro"/>
</dbReference>
<keyword evidence="1" id="KW-0813">Transport</keyword>
<evidence type="ECO:0000313" key="9">
    <source>
        <dbReference type="Proteomes" id="UP000676336"/>
    </source>
</evidence>
<dbReference type="PANTHER" id="PTHR19229">
    <property type="entry name" value="ATP-BINDING CASSETTE TRANSPORTER SUBFAMILY A ABCA"/>
    <property type="match status" value="1"/>
</dbReference>
<dbReference type="PANTHER" id="PTHR19229:SF36">
    <property type="entry name" value="ATP-BINDING CASSETTE SUB-FAMILY A MEMBER 2"/>
    <property type="match status" value="1"/>
</dbReference>
<evidence type="ECO:0000313" key="7">
    <source>
        <dbReference type="EMBL" id="CAF5049228.1"/>
    </source>
</evidence>
<evidence type="ECO:0000259" key="3">
    <source>
        <dbReference type="Pfam" id="PF00005"/>
    </source>
</evidence>
<gene>
    <name evidence="4" type="ORF">BYL167_LOCUS51094</name>
    <name evidence="7" type="ORF">GIL414_LOCUS59867</name>
    <name evidence="8" type="ORF">GIL414_LOCUS60098</name>
    <name evidence="5" type="ORF">SMN809_LOCUS58029</name>
    <name evidence="6" type="ORF">SMN809_LOCUS58377</name>
</gene>
<proteinExistence type="predicted"/>
<reference evidence="5" key="1">
    <citation type="submission" date="2021-02" db="EMBL/GenBank/DDBJ databases">
        <authorList>
            <person name="Nowell W R."/>
        </authorList>
    </citation>
    <scope>NUCLEOTIDE SEQUENCE</scope>
</reference>
<sequence length="46" mass="5049">MIELFGLDIYETRKIQNLSGGNKRKVSAALAFIANPSLVLLDEPTT</sequence>
<evidence type="ECO:0000313" key="6">
    <source>
        <dbReference type="EMBL" id="CAF5035791.1"/>
    </source>
</evidence>
<evidence type="ECO:0000313" key="4">
    <source>
        <dbReference type="EMBL" id="CAF4874445.1"/>
    </source>
</evidence>
<dbReference type="EMBL" id="CAJOBI010215791">
    <property type="protein sequence ID" value="CAF5029218.1"/>
    <property type="molecule type" value="Genomic_DNA"/>
</dbReference>
<dbReference type="Gene3D" id="3.40.50.300">
    <property type="entry name" value="P-loop containing nucleotide triphosphate hydrolases"/>
    <property type="match status" value="1"/>
</dbReference>